<keyword evidence="2" id="KW-1015">Disulfide bond</keyword>
<dbReference type="PANTHER" id="PTHR31151:SF0">
    <property type="entry name" value="PROLINE-TRNA LIGASE (DUF1680)"/>
    <property type="match status" value="1"/>
</dbReference>
<evidence type="ECO:0000259" key="4">
    <source>
        <dbReference type="SMART" id="SM00560"/>
    </source>
</evidence>
<dbReference type="InterPro" id="IPR012878">
    <property type="entry name" value="Beta-AFase-like_GH127_cat"/>
</dbReference>
<dbReference type="GO" id="GO:0005975">
    <property type="term" value="P:carbohydrate metabolic process"/>
    <property type="evidence" value="ECO:0007669"/>
    <property type="project" value="InterPro"/>
</dbReference>
<feature type="chain" id="PRO_5018211387" description="LamG-like jellyroll fold domain-containing protein" evidence="3">
    <location>
        <begin position="34"/>
        <end position="840"/>
    </location>
</feature>
<reference evidence="5 6" key="1">
    <citation type="submission" date="2018-11" db="EMBL/GenBank/DDBJ databases">
        <title>Sequencing the genomes of 1000 actinobacteria strains.</title>
        <authorList>
            <person name="Klenk H.-P."/>
        </authorList>
    </citation>
    <scope>NUCLEOTIDE SEQUENCE [LARGE SCALE GENOMIC DNA]</scope>
    <source>
        <strain evidence="5 6">DSM 44231</strain>
    </source>
</reference>
<gene>
    <name evidence="5" type="ORF">EDD40_7073</name>
</gene>
<protein>
    <recommendedName>
        <fullName evidence="4">LamG-like jellyroll fold domain-containing protein</fullName>
    </recommendedName>
</protein>
<evidence type="ECO:0000256" key="1">
    <source>
        <dbReference type="ARBA" id="ARBA00022729"/>
    </source>
</evidence>
<dbReference type="PROSITE" id="PS51318">
    <property type="entry name" value="TAT"/>
    <property type="match status" value="1"/>
</dbReference>
<dbReference type="Pfam" id="PF07944">
    <property type="entry name" value="Beta-AFase-like_GH127_cat"/>
    <property type="match status" value="1"/>
</dbReference>
<name>A0A3N1HGM4_9PSEU</name>
<dbReference type="Pfam" id="PF13385">
    <property type="entry name" value="Laminin_G_3"/>
    <property type="match status" value="1"/>
</dbReference>
<organism evidence="5 6">
    <name type="scientific">Saccharothrix texasensis</name>
    <dbReference type="NCBI Taxonomy" id="103734"/>
    <lineage>
        <taxon>Bacteria</taxon>
        <taxon>Bacillati</taxon>
        <taxon>Actinomycetota</taxon>
        <taxon>Actinomycetes</taxon>
        <taxon>Pseudonocardiales</taxon>
        <taxon>Pseudonocardiaceae</taxon>
        <taxon>Saccharothrix</taxon>
    </lineage>
</organism>
<dbReference type="PANTHER" id="PTHR31151">
    <property type="entry name" value="PROLINE-TRNA LIGASE (DUF1680)"/>
    <property type="match status" value="1"/>
</dbReference>
<dbReference type="AlphaFoldDB" id="A0A3N1HGM4"/>
<dbReference type="SMART" id="SM00560">
    <property type="entry name" value="LamGL"/>
    <property type="match status" value="1"/>
</dbReference>
<proteinExistence type="predicted"/>
<dbReference type="SUPFAM" id="SSF48208">
    <property type="entry name" value="Six-hairpin glycosidases"/>
    <property type="match status" value="1"/>
</dbReference>
<evidence type="ECO:0000313" key="5">
    <source>
        <dbReference type="EMBL" id="ROP41637.1"/>
    </source>
</evidence>
<dbReference type="InterPro" id="IPR006311">
    <property type="entry name" value="TAT_signal"/>
</dbReference>
<dbReference type="RefSeq" id="WP_123746709.1">
    <property type="nucleotide sequence ID" value="NZ_RJKM01000001.1"/>
</dbReference>
<keyword evidence="1 3" id="KW-0732">Signal</keyword>
<dbReference type="EMBL" id="RJKM01000001">
    <property type="protein sequence ID" value="ROP41637.1"/>
    <property type="molecule type" value="Genomic_DNA"/>
</dbReference>
<feature type="signal peptide" evidence="3">
    <location>
        <begin position="1"/>
        <end position="33"/>
    </location>
</feature>
<accession>A0A3N1HGM4</accession>
<sequence>MSLPTPSRRAVLRAGAVVASATALPTLTGAAVAATDPTTAATTATAAAARPDTGASAHPFPLGAVTLLAGPFQTSTSRTHAYLEFLDADRLLHTFRLNVGLPSSAAACGGWESPTTELRGHSTGHVLTALAQAYASTGDTAFRNKGDYLVTQLAACQDRAQAAGFTTGYLSAFPESFIDRVEARQQVWAPYYTLHKIMAGLLDMHLLAGNAQALTVLTRMAAWVGTRNGRLTPAQRQNMLKTEFGGMNEVLANLYQLTGDPAHLTAAQHFDHAEVFDPLAANTDALNGYHANTQIPKALGAIREYHATGLTRYRDIATNFWHIVVGTHTYAIGGNSNGEYFKAPGRIASELSDNTCECCNTYNMLKLTRQLFRTDPKAHYFDFHEKALYNHLLGGQNPASAHGHHSYYVPLRPGGRRTYSNDYQDFTCCHGTGMETNTKHSDSIYFQAGDTLYVNLFIASALTWPGRGITVRQDTGFPESAATRLTVTGSGRIDLRVRVPSWAAGAQLKLNGVVQDVATAPGTYARLDRTWSSGDVVDLSLPMALTREPAPDNPAVQAVKHGPIVLAGAYGTTNLTSMPTLQPGTLRATTTPLRYTATASTGQVTLLPFYQLHGQRYTVYWNVTDTPAPPPFIAHYPFDEAAGSVAADATGNGRTATLAGGARWTAGRTGSAVDLGGAGEHVLLPAGLLVGAAAFSVATWVRLDAVTTWARVFDFGTGATSSLFLTPRGSAGGARFAITTGGSGAEQRIDAPSPLPAGAWTHVAVTQTGDLGVLYVNGVEAARNAALTVRPSALGSTTQNWIGRSQYAGDPYLDGAVDGFRVYGRALTAAEVADLHATGR</sequence>
<dbReference type="Pfam" id="PF20736">
    <property type="entry name" value="Glyco_hydro127M"/>
    <property type="match status" value="1"/>
</dbReference>
<dbReference type="SUPFAM" id="SSF49899">
    <property type="entry name" value="Concanavalin A-like lectins/glucanases"/>
    <property type="match status" value="1"/>
</dbReference>
<dbReference type="InterPro" id="IPR008928">
    <property type="entry name" value="6-hairpin_glycosidase_sf"/>
</dbReference>
<evidence type="ECO:0000313" key="6">
    <source>
        <dbReference type="Proteomes" id="UP000268727"/>
    </source>
</evidence>
<comment type="caution">
    <text evidence="5">The sequence shown here is derived from an EMBL/GenBank/DDBJ whole genome shotgun (WGS) entry which is preliminary data.</text>
</comment>
<keyword evidence="6" id="KW-1185">Reference proteome</keyword>
<dbReference type="OrthoDB" id="9757939at2"/>
<dbReference type="InterPro" id="IPR013320">
    <property type="entry name" value="ConA-like_dom_sf"/>
</dbReference>
<dbReference type="InterPro" id="IPR006558">
    <property type="entry name" value="LamG-like"/>
</dbReference>
<dbReference type="Gene3D" id="2.60.120.200">
    <property type="match status" value="1"/>
</dbReference>
<dbReference type="Proteomes" id="UP000268727">
    <property type="component" value="Unassembled WGS sequence"/>
</dbReference>
<feature type="domain" description="LamG-like jellyroll fold" evidence="4">
    <location>
        <begin position="693"/>
        <end position="830"/>
    </location>
</feature>
<evidence type="ECO:0000256" key="2">
    <source>
        <dbReference type="ARBA" id="ARBA00023157"/>
    </source>
</evidence>
<evidence type="ECO:0000256" key="3">
    <source>
        <dbReference type="SAM" id="SignalP"/>
    </source>
</evidence>
<dbReference type="InterPro" id="IPR049046">
    <property type="entry name" value="Beta-AFase-like_GH127_middle"/>
</dbReference>